<name>A0ABN3M7Z9_9ACTN</name>
<reference evidence="2 3" key="1">
    <citation type="journal article" date="2019" name="Int. J. Syst. Evol. Microbiol.">
        <title>The Global Catalogue of Microorganisms (GCM) 10K type strain sequencing project: providing services to taxonomists for standard genome sequencing and annotation.</title>
        <authorList>
            <consortium name="The Broad Institute Genomics Platform"/>
            <consortium name="The Broad Institute Genome Sequencing Center for Infectious Disease"/>
            <person name="Wu L."/>
            <person name="Ma J."/>
        </authorList>
    </citation>
    <scope>NUCLEOTIDE SEQUENCE [LARGE SCALE GENOMIC DNA]</scope>
    <source>
        <strain evidence="2 3">JCM 6307</strain>
    </source>
</reference>
<accession>A0ABN3M7Z9</accession>
<evidence type="ECO:0000256" key="1">
    <source>
        <dbReference type="SAM" id="Phobius"/>
    </source>
</evidence>
<dbReference type="Proteomes" id="UP001501358">
    <property type="component" value="Unassembled WGS sequence"/>
</dbReference>
<comment type="caution">
    <text evidence="2">The sequence shown here is derived from an EMBL/GenBank/DDBJ whole genome shotgun (WGS) entry which is preliminary data.</text>
</comment>
<feature type="transmembrane region" description="Helical" evidence="1">
    <location>
        <begin position="32"/>
        <end position="53"/>
    </location>
</feature>
<evidence type="ECO:0000313" key="2">
    <source>
        <dbReference type="EMBL" id="GAA2497481.1"/>
    </source>
</evidence>
<sequence length="63" mass="6666">MWAAAYPGPRVRMRAAARRHPSGCAAGSLGQLWASGLLVAVALLVAFSFRTVITTDRGTGTHR</sequence>
<dbReference type="EMBL" id="BAAATA010000023">
    <property type="protein sequence ID" value="GAA2497481.1"/>
    <property type="molecule type" value="Genomic_DNA"/>
</dbReference>
<gene>
    <name evidence="2" type="ORF">GCM10010406_37460</name>
</gene>
<proteinExistence type="predicted"/>
<protein>
    <submittedName>
        <fullName evidence="2">Uncharacterized protein</fullName>
    </submittedName>
</protein>
<evidence type="ECO:0000313" key="3">
    <source>
        <dbReference type="Proteomes" id="UP001501358"/>
    </source>
</evidence>
<keyword evidence="3" id="KW-1185">Reference proteome</keyword>
<organism evidence="2 3">
    <name type="scientific">Streptomyces thermolineatus</name>
    <dbReference type="NCBI Taxonomy" id="44033"/>
    <lineage>
        <taxon>Bacteria</taxon>
        <taxon>Bacillati</taxon>
        <taxon>Actinomycetota</taxon>
        <taxon>Actinomycetes</taxon>
        <taxon>Kitasatosporales</taxon>
        <taxon>Streptomycetaceae</taxon>
        <taxon>Streptomyces</taxon>
    </lineage>
</organism>
<keyword evidence="1" id="KW-1133">Transmembrane helix</keyword>
<keyword evidence="1" id="KW-0812">Transmembrane</keyword>
<keyword evidence="1" id="KW-0472">Membrane</keyword>